<dbReference type="RefSeq" id="XP_031851138.1">
    <property type="nucleotide sequence ID" value="XM_031995247.1"/>
</dbReference>
<evidence type="ECO:0000313" key="2">
    <source>
        <dbReference type="EMBL" id="VVT44759.1"/>
    </source>
</evidence>
<organism evidence="2 3">
    <name type="scientific">Magnusiomyces paraingens</name>
    <dbReference type="NCBI Taxonomy" id="2606893"/>
    <lineage>
        <taxon>Eukaryota</taxon>
        <taxon>Fungi</taxon>
        <taxon>Dikarya</taxon>
        <taxon>Ascomycota</taxon>
        <taxon>Saccharomycotina</taxon>
        <taxon>Dipodascomycetes</taxon>
        <taxon>Dipodascales</taxon>
        <taxon>Dipodascaceae</taxon>
        <taxon>Magnusiomyces</taxon>
    </lineage>
</organism>
<dbReference type="EMBL" id="CABVLU010000001">
    <property type="protein sequence ID" value="VVT44759.1"/>
    <property type="molecule type" value="Genomic_DNA"/>
</dbReference>
<proteinExistence type="predicted"/>
<evidence type="ECO:0000256" key="1">
    <source>
        <dbReference type="SAM" id="MobiDB-lite"/>
    </source>
</evidence>
<feature type="region of interest" description="Disordered" evidence="1">
    <location>
        <begin position="318"/>
        <end position="427"/>
    </location>
</feature>
<name>A0A5E8B135_9ASCO</name>
<evidence type="ECO:0000313" key="3">
    <source>
        <dbReference type="Proteomes" id="UP000398389"/>
    </source>
</evidence>
<protein>
    <submittedName>
        <fullName evidence="2">Uncharacterized protein</fullName>
    </submittedName>
</protein>
<feature type="compositionally biased region" description="Polar residues" evidence="1">
    <location>
        <begin position="384"/>
        <end position="394"/>
    </location>
</feature>
<accession>A0A5E8B135</accession>
<feature type="compositionally biased region" description="Basic and acidic residues" evidence="1">
    <location>
        <begin position="405"/>
        <end position="423"/>
    </location>
</feature>
<dbReference type="GeneID" id="43579347"/>
<feature type="compositionally biased region" description="Polar residues" evidence="1">
    <location>
        <begin position="446"/>
        <end position="471"/>
    </location>
</feature>
<keyword evidence="3" id="KW-1185">Reference proteome</keyword>
<dbReference type="AlphaFoldDB" id="A0A5E8B135"/>
<dbReference type="Proteomes" id="UP000398389">
    <property type="component" value="Unassembled WGS sequence"/>
</dbReference>
<feature type="compositionally biased region" description="Basic and acidic residues" evidence="1">
    <location>
        <begin position="344"/>
        <end position="361"/>
    </location>
</feature>
<feature type="compositionally biased region" description="Basic residues" evidence="1">
    <location>
        <begin position="472"/>
        <end position="486"/>
    </location>
</feature>
<sequence>MSIPQTPAMKWRFQSILVSRLLSDALFKHVNSKILGNPLEVDARLKSSIKQLGSKSLRAIFPGITELIETSTFSNSIELFASYKRLCKFVSLVDYGFSDLIYSQSFQCLNSSECSLLKQSLDRNGSFPLPHEFYLHLLQLDNIAGATPIFLLKGLVNVISYFHFSTVTSQRIKAVGLLNRTNNADFQRLLEFGVILFFPEIKSYFMNAEIHKHFSIKNEMPKNLDFSLDQDRYILYKDKIILSPYQLITVITEAALAYDPQSALSSEADISNSGRKIRRKTSLNGALGSSLFEFHFFSRRILEMISLRLDKENFQKTLNEPSPKKKESTSYIISDDSFDEEDEILPKPDVLAEKTGKRNGQDYDSLESSNEIPQSPECLDTDSEQPTYENSTPALDQEDAPNLDYSDHSTTDAAENDKTENFQKNKRLRAIYKGQTKATVTLSSYLTTDGSSKKSSPQRILSNSLAPQTPTRGKKRGRPAGSKNKK</sequence>
<gene>
    <name evidence="2" type="ORF">SAPINGB_P000523</name>
</gene>
<feature type="region of interest" description="Disordered" evidence="1">
    <location>
        <begin position="446"/>
        <end position="486"/>
    </location>
</feature>
<reference evidence="2 3" key="1">
    <citation type="submission" date="2019-09" db="EMBL/GenBank/DDBJ databases">
        <authorList>
            <person name="Brejova B."/>
        </authorList>
    </citation>
    <scope>NUCLEOTIDE SEQUENCE [LARGE SCALE GENOMIC DNA]</scope>
</reference>